<dbReference type="PANTHER" id="PTHR42916">
    <property type="entry name" value="2-SUCCINYL-5-ENOLPYRUVYL-6-HYDROXY-3-CYCLOHEXENE-1-CARBOXYLATE SYNTHASE"/>
    <property type="match status" value="1"/>
</dbReference>
<evidence type="ECO:0000256" key="5">
    <source>
        <dbReference type="ARBA" id="ARBA00023211"/>
    </source>
</evidence>
<dbReference type="STRING" id="469378.Ccur_14040"/>
<sequence>MIVESKEDAESTRPMATQLTGIDRRIIEAAERAIARERGRAIKPDVDQEVSTFDINQEARMLDIGQEAQAVVNHNRAARSAIERAREAMAQQESGEAVIADAAVAQQMAADAGRAIDRLHDDGSEEPEADDELEIASEIGDTRVEARSELSAADESAESPVDAEPPADNVPEEVRTSTTDTSAEIPVHDGLLDQAKQPAQTGPSEAVDASEQMSQPAQVIQSAEGGSPQQTATSSQGDQIEQMDQLASVDAPVQAQTAWKNTLVDKVRESKCIVDVDDKADQVLATYLDMFFSEMARCGVTDYVISPGSRSTGLAMKAFERFGQVYVDVDERGAAFFALGLAKARKRPVAVICSSGTAPANWMPALLEAESSRVPVIFLSADRPARLQHLGAPQTCDQIKLFSDHVRFFANMPVPSASAAVLRSARQIALEACVAAYGSHPGCTSSDAGPVHLNFPLDEPLIPASTTTQSLPPANPLPPTIAPGQGLYPRDAKGIFSVFHGKRCVAVCGEGSINSEEDARVLIEFAHTRNIPLLADPLSGLRSYDDPFIIDAYDTLLGGDAPHIEVVIRFGRWPISKRLTQLVASEQPVQIVADVRDTRDFTAGTDLLVRTLPVVCAQALIDLPTKKGASLAAAREWVAANDAAAKKLELVDQPQNNDFEGAYVAKLLEMAPADSLVFSANSMSIRAIDTFYRRSDKHLSLLCNRGLNGIDGTLSTAFGAAQDFEQTTVLIGDLAFLHDANALSLQNEMHIRQARGEGHMPCIVVVLLNNNGGAIFDMLPQKSTEDYFERLFLTPQNMNVKHLSLAFGADYRRVESVHDFRRVYDSCLGTPGITVIDIPVPLAGVADRYRSYR</sequence>
<dbReference type="Gene3D" id="3.40.50.1220">
    <property type="entry name" value="TPP-binding domain"/>
    <property type="match status" value="1"/>
</dbReference>
<gene>
    <name evidence="6" type="primary">menD</name>
    <name evidence="10" type="ordered locus">Ccur_14040</name>
</gene>
<keyword evidence="3 6" id="KW-0460">Magnesium</keyword>
<evidence type="ECO:0000256" key="7">
    <source>
        <dbReference type="SAM" id="MobiDB-lite"/>
    </source>
</evidence>
<dbReference type="HOGENOM" id="CLU_334567_0_0_11"/>
<keyword evidence="6" id="KW-0474">Menaquinone biosynthesis</keyword>
<keyword evidence="1 6" id="KW-0808">Transferase</keyword>
<evidence type="ECO:0000313" key="10">
    <source>
        <dbReference type="EMBL" id="ACU95077.1"/>
    </source>
</evidence>
<dbReference type="CDD" id="cd02009">
    <property type="entry name" value="TPP_SHCHC_synthase"/>
    <property type="match status" value="1"/>
</dbReference>
<comment type="catalytic activity">
    <reaction evidence="6">
        <text>isochorismate + 2-oxoglutarate + H(+) = 5-enolpyruvoyl-6-hydroxy-2-succinyl-cyclohex-3-ene-1-carboxylate + CO2</text>
        <dbReference type="Rhea" id="RHEA:25593"/>
        <dbReference type="ChEBI" id="CHEBI:15378"/>
        <dbReference type="ChEBI" id="CHEBI:16526"/>
        <dbReference type="ChEBI" id="CHEBI:16810"/>
        <dbReference type="ChEBI" id="CHEBI:29780"/>
        <dbReference type="ChEBI" id="CHEBI:58818"/>
        <dbReference type="EC" id="2.2.1.9"/>
    </reaction>
</comment>
<dbReference type="EC" id="2.2.1.9" evidence="6"/>
<dbReference type="EMBL" id="CP001682">
    <property type="protein sequence ID" value="ACU95077.1"/>
    <property type="molecule type" value="Genomic_DNA"/>
</dbReference>
<reference evidence="10 11" key="1">
    <citation type="journal article" date="2009" name="Stand. Genomic Sci.">
        <title>Complete genome sequence of Cryptobacterium curtum type strain (12-3).</title>
        <authorList>
            <person name="Mavrommatis K."/>
            <person name="Pukall R."/>
            <person name="Rohde C."/>
            <person name="Chen F."/>
            <person name="Sims D."/>
            <person name="Brettin T."/>
            <person name="Kuske C."/>
            <person name="Detter J.C."/>
            <person name="Han C."/>
            <person name="Lapidus A."/>
            <person name="Copeland A."/>
            <person name="Glavina Del Rio T."/>
            <person name="Nolan M."/>
            <person name="Lucas S."/>
            <person name="Tice H."/>
            <person name="Cheng J.F."/>
            <person name="Bruce D."/>
            <person name="Goodwin L."/>
            <person name="Pitluck S."/>
            <person name="Ovchinnikova G."/>
            <person name="Pati A."/>
            <person name="Ivanova N."/>
            <person name="Chen A."/>
            <person name="Palaniappan K."/>
            <person name="Chain P."/>
            <person name="D'haeseleer P."/>
            <person name="Goker M."/>
            <person name="Bristow J."/>
            <person name="Eisen J.A."/>
            <person name="Markowitz V."/>
            <person name="Hugenholtz P."/>
            <person name="Rohde M."/>
            <person name="Klenk H.P."/>
            <person name="Kyrpides N.C."/>
        </authorList>
    </citation>
    <scope>NUCLEOTIDE SEQUENCE [LARGE SCALE GENOMIC DNA]</scope>
    <source>
        <strain evidence="11">ATCC 700683 / DSM 15641 / 12-3</strain>
    </source>
</reference>
<dbReference type="Gene3D" id="3.40.50.970">
    <property type="match status" value="2"/>
</dbReference>
<dbReference type="RefSeq" id="WP_015778940.1">
    <property type="nucleotide sequence ID" value="NC_013170.1"/>
</dbReference>
<dbReference type="InterPro" id="IPR004433">
    <property type="entry name" value="MenaQ_synth_MenD"/>
</dbReference>
<evidence type="ECO:0000256" key="2">
    <source>
        <dbReference type="ARBA" id="ARBA00022723"/>
    </source>
</evidence>
<comment type="pathway">
    <text evidence="6">Quinol/quinone metabolism; 1,4-dihydroxy-2-naphthoate biosynthesis; 1,4-dihydroxy-2-naphthoate from chorismate: step 2/7.</text>
</comment>
<evidence type="ECO:0000259" key="8">
    <source>
        <dbReference type="Pfam" id="PF02775"/>
    </source>
</evidence>
<feature type="domain" description="Thiamine pyrophosphate enzyme N-terminal TPP-binding" evidence="9">
    <location>
        <begin position="289"/>
        <end position="400"/>
    </location>
</feature>
<dbReference type="KEGG" id="ccu:Ccur_14040"/>
<protein>
    <recommendedName>
        <fullName evidence="6">2-succinyl-5-enolpyruvyl-6-hydroxy-3-cyclohexene-1-carboxylate synthase</fullName>
        <shortName evidence="6">SEPHCHC synthase</shortName>
        <ecNumber evidence="6">2.2.1.9</ecNumber>
    </recommendedName>
    <alternativeName>
        <fullName evidence="6">Menaquinone biosynthesis protein MenD</fullName>
    </alternativeName>
</protein>
<proteinExistence type="inferred from homology"/>
<comment type="function">
    <text evidence="6">Catalyzes the thiamine diphosphate-dependent decarboxylation of 2-oxoglutarate and the subsequent addition of the resulting succinic semialdehyde-thiamine pyrophosphate anion to isochorismate to yield 2-succinyl-5-enolpyruvyl-6-hydroxy-3-cyclohexene-1-carboxylate (SEPHCHC).</text>
</comment>
<dbReference type="HAMAP" id="MF_01659">
    <property type="entry name" value="MenD"/>
    <property type="match status" value="1"/>
</dbReference>
<feature type="region of interest" description="Disordered" evidence="7">
    <location>
        <begin position="146"/>
        <end position="240"/>
    </location>
</feature>
<keyword evidence="4 6" id="KW-0786">Thiamine pyrophosphate</keyword>
<dbReference type="eggNOG" id="COG1165">
    <property type="taxonomic scope" value="Bacteria"/>
</dbReference>
<name>C7MLD0_CRYCD</name>
<evidence type="ECO:0000259" key="9">
    <source>
        <dbReference type="Pfam" id="PF02776"/>
    </source>
</evidence>
<evidence type="ECO:0000313" key="11">
    <source>
        <dbReference type="Proteomes" id="UP000000954"/>
    </source>
</evidence>
<dbReference type="UniPathway" id="UPA01057">
    <property type="reaction ID" value="UER00164"/>
</dbReference>
<keyword evidence="5 6" id="KW-0464">Manganese</keyword>
<feature type="compositionally biased region" description="Polar residues" evidence="7">
    <location>
        <begin position="227"/>
        <end position="239"/>
    </location>
</feature>
<dbReference type="Pfam" id="PF02776">
    <property type="entry name" value="TPP_enzyme_N"/>
    <property type="match status" value="1"/>
</dbReference>
<dbReference type="InterPro" id="IPR029061">
    <property type="entry name" value="THDP-binding"/>
</dbReference>
<feature type="domain" description="Thiamine pyrophosphate enzyme TPP-binding" evidence="8">
    <location>
        <begin position="698"/>
        <end position="838"/>
    </location>
</feature>
<comment type="cofactor">
    <cofactor evidence="6">
        <name>Mg(2+)</name>
        <dbReference type="ChEBI" id="CHEBI:18420"/>
    </cofactor>
    <cofactor evidence="6">
        <name>Mn(2+)</name>
        <dbReference type="ChEBI" id="CHEBI:29035"/>
    </cofactor>
</comment>
<comment type="subunit">
    <text evidence="6">Homodimer.</text>
</comment>
<keyword evidence="2 6" id="KW-0479">Metal-binding</keyword>
<dbReference type="GO" id="GO:0000287">
    <property type="term" value="F:magnesium ion binding"/>
    <property type="evidence" value="ECO:0007669"/>
    <property type="project" value="UniProtKB-UniRule"/>
</dbReference>
<evidence type="ECO:0000256" key="4">
    <source>
        <dbReference type="ARBA" id="ARBA00023052"/>
    </source>
</evidence>
<dbReference type="InterPro" id="IPR012001">
    <property type="entry name" value="Thiamin_PyroP_enz_TPP-bd_dom"/>
</dbReference>
<organism evidence="10 11">
    <name type="scientific">Cryptobacterium curtum (strain ATCC 700683 / DSM 15641 / CCUG 43107 / 12-3)</name>
    <dbReference type="NCBI Taxonomy" id="469378"/>
    <lineage>
        <taxon>Bacteria</taxon>
        <taxon>Bacillati</taxon>
        <taxon>Actinomycetota</taxon>
        <taxon>Coriobacteriia</taxon>
        <taxon>Eggerthellales</taxon>
        <taxon>Eggerthellaceae</taxon>
        <taxon>Cryptobacterium</taxon>
    </lineage>
</organism>
<feature type="compositionally biased region" description="Polar residues" evidence="7">
    <location>
        <begin position="211"/>
        <end position="221"/>
    </location>
</feature>
<dbReference type="CDD" id="cd07037">
    <property type="entry name" value="TPP_PYR_MenD"/>
    <property type="match status" value="1"/>
</dbReference>
<evidence type="ECO:0000256" key="3">
    <source>
        <dbReference type="ARBA" id="ARBA00022842"/>
    </source>
</evidence>
<dbReference type="AlphaFoldDB" id="C7MLD0"/>
<dbReference type="GO" id="GO:0070204">
    <property type="term" value="F:2-succinyl-5-enolpyruvyl-6-hydroxy-3-cyclohexene-1-carboxylic-acid synthase activity"/>
    <property type="evidence" value="ECO:0007669"/>
    <property type="project" value="UniProtKB-UniRule"/>
</dbReference>
<dbReference type="GO" id="GO:0030145">
    <property type="term" value="F:manganese ion binding"/>
    <property type="evidence" value="ECO:0007669"/>
    <property type="project" value="UniProtKB-UniRule"/>
</dbReference>
<evidence type="ECO:0000256" key="1">
    <source>
        <dbReference type="ARBA" id="ARBA00022679"/>
    </source>
</evidence>
<dbReference type="NCBIfam" id="TIGR00173">
    <property type="entry name" value="menD"/>
    <property type="match status" value="1"/>
</dbReference>
<comment type="similarity">
    <text evidence="6">Belongs to the TPP enzyme family. MenD subfamily.</text>
</comment>
<dbReference type="InterPro" id="IPR011766">
    <property type="entry name" value="TPP_enzyme_TPP-bd"/>
</dbReference>
<comment type="cofactor">
    <cofactor evidence="6">
        <name>thiamine diphosphate</name>
        <dbReference type="ChEBI" id="CHEBI:58937"/>
    </cofactor>
    <text evidence="6">Binds 1 thiamine pyrophosphate per subunit.</text>
</comment>
<dbReference type="UniPathway" id="UPA00079"/>
<evidence type="ECO:0000256" key="6">
    <source>
        <dbReference type="HAMAP-Rule" id="MF_01659"/>
    </source>
</evidence>
<dbReference type="Pfam" id="PF02775">
    <property type="entry name" value="TPP_enzyme_C"/>
    <property type="match status" value="1"/>
</dbReference>
<dbReference type="PANTHER" id="PTHR42916:SF1">
    <property type="entry name" value="PROTEIN PHYLLO, CHLOROPLASTIC"/>
    <property type="match status" value="1"/>
</dbReference>
<dbReference type="Proteomes" id="UP000000954">
    <property type="component" value="Chromosome"/>
</dbReference>
<dbReference type="GO" id="GO:0030976">
    <property type="term" value="F:thiamine pyrophosphate binding"/>
    <property type="evidence" value="ECO:0007669"/>
    <property type="project" value="UniProtKB-UniRule"/>
</dbReference>
<dbReference type="GO" id="GO:0009234">
    <property type="term" value="P:menaquinone biosynthetic process"/>
    <property type="evidence" value="ECO:0007669"/>
    <property type="project" value="UniProtKB-UniRule"/>
</dbReference>
<dbReference type="SUPFAM" id="SSF52518">
    <property type="entry name" value="Thiamin diphosphate-binding fold (THDP-binding)"/>
    <property type="match status" value="2"/>
</dbReference>
<keyword evidence="11" id="KW-1185">Reference proteome</keyword>
<comment type="pathway">
    <text evidence="6">Quinol/quinone metabolism; menaquinone biosynthesis.</text>
</comment>
<accession>C7MLD0</accession>